<dbReference type="GO" id="GO:0045900">
    <property type="term" value="P:negative regulation of translational elongation"/>
    <property type="evidence" value="ECO:0007669"/>
    <property type="project" value="TreeGrafter"/>
</dbReference>
<dbReference type="PANTHER" id="PTHR33231">
    <property type="entry name" value="30S RIBOSOMAL PROTEIN"/>
    <property type="match status" value="1"/>
</dbReference>
<accession>G2DB99</accession>
<comment type="caution">
    <text evidence="7">The sequence shown here is derived from an EMBL/GenBank/DDBJ whole genome shotgun (WGS) entry which is preliminary data.</text>
</comment>
<evidence type="ECO:0000256" key="3">
    <source>
        <dbReference type="ARBA" id="ARBA00038695"/>
    </source>
</evidence>
<dbReference type="EMBL" id="AFOC01000016">
    <property type="protein sequence ID" value="EGV52122.1"/>
    <property type="molecule type" value="Genomic_DNA"/>
</dbReference>
<dbReference type="SUPFAM" id="SSF69754">
    <property type="entry name" value="Ribosome binding protein Y (YfiA homologue)"/>
    <property type="match status" value="1"/>
</dbReference>
<dbReference type="Gene3D" id="3.30.160.100">
    <property type="entry name" value="Ribosome hibernation promotion factor-like"/>
    <property type="match status" value="1"/>
</dbReference>
<dbReference type="InterPro" id="IPR050574">
    <property type="entry name" value="HPF/YfiA_ribosome-assoc"/>
</dbReference>
<dbReference type="InterPro" id="IPR003489">
    <property type="entry name" value="RHF/RaiA"/>
</dbReference>
<dbReference type="NCBIfam" id="TIGR00741">
    <property type="entry name" value="yfiA"/>
    <property type="match status" value="1"/>
</dbReference>
<dbReference type="PANTHER" id="PTHR33231:SF1">
    <property type="entry name" value="30S RIBOSOMAL PROTEIN"/>
    <property type="match status" value="1"/>
</dbReference>
<organism evidence="7 8">
    <name type="scientific">endosymbiont of Riftia pachyptila</name>
    <name type="common">vent Ph05</name>
    <dbReference type="NCBI Taxonomy" id="1048808"/>
    <lineage>
        <taxon>Bacteria</taxon>
        <taxon>Pseudomonadati</taxon>
        <taxon>Pseudomonadota</taxon>
        <taxon>Gammaproteobacteria</taxon>
        <taxon>sulfur-oxidizing symbionts</taxon>
    </lineage>
</organism>
<evidence type="ECO:0000313" key="7">
    <source>
        <dbReference type="EMBL" id="EGV52122.1"/>
    </source>
</evidence>
<comment type="subunit">
    <text evidence="3">Associates exclusively with 100S ribosomes, which are dimers of 70S ribosomes.</text>
</comment>
<dbReference type="InterPro" id="IPR036567">
    <property type="entry name" value="RHF-like"/>
</dbReference>
<dbReference type="Proteomes" id="UP000004491">
    <property type="component" value="Unassembled WGS sequence"/>
</dbReference>
<dbReference type="CDD" id="cd00552">
    <property type="entry name" value="RaiA"/>
    <property type="match status" value="1"/>
</dbReference>
<evidence type="ECO:0000256" key="6">
    <source>
        <dbReference type="SAM" id="MobiDB-lite"/>
    </source>
</evidence>
<dbReference type="AlphaFoldDB" id="G2DB99"/>
<evidence type="ECO:0000256" key="1">
    <source>
        <dbReference type="ARBA" id="ARBA00022845"/>
    </source>
</evidence>
<evidence type="ECO:0000256" key="2">
    <source>
        <dbReference type="ARBA" id="ARBA00038434"/>
    </source>
</evidence>
<gene>
    <name evidence="7" type="ORF">Rifp1Sym_ap00290</name>
</gene>
<dbReference type="GO" id="GO:0022627">
    <property type="term" value="C:cytosolic small ribosomal subunit"/>
    <property type="evidence" value="ECO:0007669"/>
    <property type="project" value="TreeGrafter"/>
</dbReference>
<name>G2DB99_9GAMM</name>
<evidence type="ECO:0000256" key="4">
    <source>
        <dbReference type="ARBA" id="ARBA00041148"/>
    </source>
</evidence>
<comment type="similarity">
    <text evidence="2">Belongs to the HPF/YfiA ribosome-associated protein family. Short HPF subfamily.</text>
</comment>
<sequence length="138" mass="15884">MSESVWCDNQTNKRMLRISGASLPKQELIMQINLTGHHIDITDSMRNYVDSKFERLERHFDNVTNVHVILSVEKLRQKAEATLHLNGGNVFADSVQEDMYAAIDALIDKLDRQVIKHKEKLQSHRGNNINKYADAEQP</sequence>
<dbReference type="GO" id="GO:0043024">
    <property type="term" value="F:ribosomal small subunit binding"/>
    <property type="evidence" value="ECO:0007669"/>
    <property type="project" value="TreeGrafter"/>
</dbReference>
<feature type="region of interest" description="Disordered" evidence="6">
    <location>
        <begin position="119"/>
        <end position="138"/>
    </location>
</feature>
<dbReference type="PATRIC" id="fig|1048808.3.peg.857"/>
<proteinExistence type="inferred from homology"/>
<reference evidence="7" key="1">
    <citation type="journal article" date="2011" name="ISME J.">
        <title>The endosymbionts of the deep-sea tubeworms Riftia pachyptila and Tevnia jerichonana share an identical physiology as revealed by proteogenomic analyses.</title>
        <authorList>
            <person name="Gardebrecht A."/>
            <person name="Markert S."/>
            <person name="Felbeck H."/>
            <person name="Thuermer A."/>
            <person name="Albrecht D."/>
            <person name="Wollherr A."/>
            <person name="Kabisch J."/>
            <person name="Lehmann R."/>
            <person name="Daniel R."/>
            <person name="Liesegang H."/>
            <person name="Hecker M."/>
            <person name="Sievert S.M."/>
            <person name="Schweder T."/>
        </authorList>
    </citation>
    <scope>NUCLEOTIDE SEQUENCE [LARGE SCALE GENOMIC DNA]</scope>
</reference>
<evidence type="ECO:0000256" key="5">
    <source>
        <dbReference type="ARBA" id="ARBA00041319"/>
    </source>
</evidence>
<keyword evidence="1" id="KW-0810">Translation regulation</keyword>
<dbReference type="FunFam" id="3.30.160.100:FF:000001">
    <property type="entry name" value="Ribosome hibernation promoting factor"/>
    <property type="match status" value="1"/>
</dbReference>
<keyword evidence="8" id="KW-1185">Reference proteome</keyword>
<dbReference type="NCBIfam" id="NF007780">
    <property type="entry name" value="PRK10470.1"/>
    <property type="match status" value="1"/>
</dbReference>
<evidence type="ECO:0000313" key="8">
    <source>
        <dbReference type="Proteomes" id="UP000004491"/>
    </source>
</evidence>
<dbReference type="Pfam" id="PF02482">
    <property type="entry name" value="Ribosomal_S30AE"/>
    <property type="match status" value="1"/>
</dbReference>
<protein>
    <recommendedName>
        <fullName evidence="4">Ribosome hibernation promoting factor</fullName>
    </recommendedName>
    <alternativeName>
        <fullName evidence="5">Hibernation factor HPF</fullName>
    </alternativeName>
</protein>